<evidence type="ECO:0000256" key="7">
    <source>
        <dbReference type="HAMAP-Rule" id="MF_00050"/>
    </source>
</evidence>
<feature type="region of interest" description="Involved in Mg(2+) ion dislocation from EF-Tu" evidence="7">
    <location>
        <begin position="81"/>
        <end position="84"/>
    </location>
</feature>
<dbReference type="InterPro" id="IPR014039">
    <property type="entry name" value="Transl_elong_EFTs/EF1B_dimer"/>
</dbReference>
<comment type="similarity">
    <text evidence="2 7 8">Belongs to the EF-Ts family.</text>
</comment>
<keyword evidence="4 7" id="KW-0963">Cytoplasm</keyword>
<dbReference type="Pfam" id="PF00889">
    <property type="entry name" value="EF_TS"/>
    <property type="match status" value="1"/>
</dbReference>
<evidence type="ECO:0000256" key="4">
    <source>
        <dbReference type="ARBA" id="ARBA00022490"/>
    </source>
</evidence>
<sequence length="295" mass="31603">MAISAALVKDLRERTGAGMMECKKALVEAGGDIEAAIEAMRKAGQAKAAKKSGRTAAEGVVMIEVTPDGQHGVMVEINCETDFVAKDGNFTDFAHAVAATALASGITDVDSLRSAPLVNDPGTTVDQAREALITKIGENVQVRRLVRFDDGEGQLYHYRHGVRIGVLVAMSGGDETLGRDLAMHVAATHPLCVEAAEVPAEVLAKEREIFKAQALESGKPEAIVDKIIEGRVRKYLEEVTLLGQAFVKDPDTSVEKLLKQAGARVHRFARIEVGEGIEKKTENFAEEVMAQARGS</sequence>
<evidence type="ECO:0000259" key="10">
    <source>
        <dbReference type="Pfam" id="PF00889"/>
    </source>
</evidence>
<dbReference type="GO" id="GO:0003746">
    <property type="term" value="F:translation elongation factor activity"/>
    <property type="evidence" value="ECO:0007669"/>
    <property type="project" value="UniProtKB-UniRule"/>
</dbReference>
<accession>A0A9X0WGP4</accession>
<evidence type="ECO:0000313" key="12">
    <source>
        <dbReference type="Proteomes" id="UP001138802"/>
    </source>
</evidence>
<evidence type="ECO:0000256" key="6">
    <source>
        <dbReference type="ARBA" id="ARBA00022917"/>
    </source>
</evidence>
<keyword evidence="5 7" id="KW-0251">Elongation factor</keyword>
<dbReference type="FunFam" id="1.10.286.20:FF:000001">
    <property type="entry name" value="Elongation factor Ts"/>
    <property type="match status" value="1"/>
</dbReference>
<evidence type="ECO:0000256" key="8">
    <source>
        <dbReference type="RuleBase" id="RU000642"/>
    </source>
</evidence>
<reference evidence="11 12" key="1">
    <citation type="journal article" date="2020" name="Microorganisms">
        <title>Osmotic Adaptation and Compatible Solute Biosynthesis of Phototrophic Bacteria as Revealed from Genome Analyses.</title>
        <authorList>
            <person name="Imhoff J.F."/>
            <person name="Rahn T."/>
            <person name="Kunzel S."/>
            <person name="Keller A."/>
            <person name="Neulinger S.C."/>
        </authorList>
    </citation>
    <scope>NUCLEOTIDE SEQUENCE [LARGE SCALE GENOMIC DNA]</scope>
    <source>
        <strain evidence="11 12">DSM 21303</strain>
    </source>
</reference>
<name>A0A9X0WGP4_9GAMM</name>
<evidence type="ECO:0000256" key="2">
    <source>
        <dbReference type="ARBA" id="ARBA00005532"/>
    </source>
</evidence>
<comment type="caution">
    <text evidence="11">The sequence shown here is derived from an EMBL/GenBank/DDBJ whole genome shotgun (WGS) entry which is preliminary data.</text>
</comment>
<dbReference type="RefSeq" id="WP_200387170.1">
    <property type="nucleotide sequence ID" value="NZ_NRSD01000005.1"/>
</dbReference>
<dbReference type="Proteomes" id="UP001138802">
    <property type="component" value="Unassembled WGS sequence"/>
</dbReference>
<comment type="function">
    <text evidence="7 8">Associates with the EF-Tu.GDP complex and induces the exchange of GDP to GTP. It remains bound to the aminoacyl-tRNA.EF-Tu.GTP complex up to the GTP hydrolysis stage on the ribosome.</text>
</comment>
<evidence type="ECO:0000256" key="3">
    <source>
        <dbReference type="ARBA" id="ARBA00016956"/>
    </source>
</evidence>
<dbReference type="NCBIfam" id="TIGR00116">
    <property type="entry name" value="tsf"/>
    <property type="match status" value="1"/>
</dbReference>
<dbReference type="CDD" id="cd14275">
    <property type="entry name" value="UBA_EF-Ts"/>
    <property type="match status" value="1"/>
</dbReference>
<proteinExistence type="inferred from homology"/>
<dbReference type="Gene3D" id="1.10.286.20">
    <property type="match status" value="1"/>
</dbReference>
<gene>
    <name evidence="7" type="primary">tsf</name>
    <name evidence="11" type="ORF">CKO25_06820</name>
</gene>
<dbReference type="Gene3D" id="3.30.479.20">
    <property type="entry name" value="Elongation factor Ts, dimerisation domain"/>
    <property type="match status" value="2"/>
</dbReference>
<evidence type="ECO:0000256" key="5">
    <source>
        <dbReference type="ARBA" id="ARBA00022768"/>
    </source>
</evidence>
<dbReference type="PANTHER" id="PTHR11741:SF0">
    <property type="entry name" value="ELONGATION FACTOR TS, MITOCHONDRIAL"/>
    <property type="match status" value="1"/>
</dbReference>
<dbReference type="GO" id="GO:0005737">
    <property type="term" value="C:cytoplasm"/>
    <property type="evidence" value="ECO:0007669"/>
    <property type="project" value="UniProtKB-SubCell"/>
</dbReference>
<dbReference type="SUPFAM" id="SSF46934">
    <property type="entry name" value="UBA-like"/>
    <property type="match status" value="1"/>
</dbReference>
<dbReference type="FunFam" id="3.30.479.20:FF:000001">
    <property type="entry name" value="Elongation factor Ts"/>
    <property type="match status" value="1"/>
</dbReference>
<dbReference type="FunFam" id="1.10.8.10:FF:000001">
    <property type="entry name" value="Elongation factor Ts"/>
    <property type="match status" value="1"/>
</dbReference>
<dbReference type="EMBL" id="NRSD01000005">
    <property type="protein sequence ID" value="MBK1644371.1"/>
    <property type="molecule type" value="Genomic_DNA"/>
</dbReference>
<dbReference type="InterPro" id="IPR036402">
    <property type="entry name" value="EF-Ts_dimer_sf"/>
</dbReference>
<dbReference type="PROSITE" id="PS01126">
    <property type="entry name" value="EF_TS_1"/>
    <property type="match status" value="1"/>
</dbReference>
<evidence type="ECO:0000256" key="9">
    <source>
        <dbReference type="RuleBase" id="RU000643"/>
    </source>
</evidence>
<dbReference type="HAMAP" id="MF_00050">
    <property type="entry name" value="EF_Ts"/>
    <property type="match status" value="1"/>
</dbReference>
<dbReference type="InterPro" id="IPR009060">
    <property type="entry name" value="UBA-like_sf"/>
</dbReference>
<dbReference type="PROSITE" id="PS01127">
    <property type="entry name" value="EF_TS_2"/>
    <property type="match status" value="1"/>
</dbReference>
<keyword evidence="6 7" id="KW-0648">Protein biosynthesis</keyword>
<dbReference type="AlphaFoldDB" id="A0A9X0WGP4"/>
<dbReference type="Gene3D" id="1.10.8.10">
    <property type="entry name" value="DNA helicase RuvA subunit, C-terminal domain"/>
    <property type="match status" value="1"/>
</dbReference>
<comment type="subcellular location">
    <subcellularLocation>
        <location evidence="1 7 9">Cytoplasm</location>
    </subcellularLocation>
</comment>
<dbReference type="PANTHER" id="PTHR11741">
    <property type="entry name" value="ELONGATION FACTOR TS"/>
    <property type="match status" value="1"/>
</dbReference>
<evidence type="ECO:0000256" key="1">
    <source>
        <dbReference type="ARBA" id="ARBA00004496"/>
    </source>
</evidence>
<dbReference type="SUPFAM" id="SSF54713">
    <property type="entry name" value="Elongation factor Ts (EF-Ts), dimerisation domain"/>
    <property type="match status" value="2"/>
</dbReference>
<evidence type="ECO:0000313" key="11">
    <source>
        <dbReference type="EMBL" id="MBK1644371.1"/>
    </source>
</evidence>
<protein>
    <recommendedName>
        <fullName evidence="3 7">Elongation factor Ts</fullName>
        <shortName evidence="7">EF-Ts</shortName>
    </recommendedName>
</protein>
<organism evidence="11 12">
    <name type="scientific">Thiocapsa imhoffii</name>
    <dbReference type="NCBI Taxonomy" id="382777"/>
    <lineage>
        <taxon>Bacteria</taxon>
        <taxon>Pseudomonadati</taxon>
        <taxon>Pseudomonadota</taxon>
        <taxon>Gammaproteobacteria</taxon>
        <taxon>Chromatiales</taxon>
        <taxon>Chromatiaceae</taxon>
        <taxon>Thiocapsa</taxon>
    </lineage>
</organism>
<dbReference type="InterPro" id="IPR018101">
    <property type="entry name" value="Transl_elong_Ts_CS"/>
</dbReference>
<dbReference type="InterPro" id="IPR001816">
    <property type="entry name" value="Transl_elong_EFTs/EF1B"/>
</dbReference>
<keyword evidence="12" id="KW-1185">Reference proteome</keyword>
<feature type="domain" description="Translation elongation factor EFTs/EF1B dimerisation" evidence="10">
    <location>
        <begin position="72"/>
        <end position="275"/>
    </location>
</feature>